<evidence type="ECO:0000313" key="1">
    <source>
        <dbReference type="EMBL" id="PAD22941.1"/>
    </source>
</evidence>
<evidence type="ECO:0000313" key="2">
    <source>
        <dbReference type="Proteomes" id="UP000216013"/>
    </source>
</evidence>
<dbReference type="AlphaFoldDB" id="A0A268AFQ7"/>
<sequence length="72" mass="8594">MTMLLPEVKDMIRRWCIRALLCTLWLTAMYVTWSQLTNLTAEDVIQFEQRQLPARDFGSKQLHLQLKQQIDD</sequence>
<dbReference type="Proteomes" id="UP000216013">
    <property type="component" value="Unassembled WGS sequence"/>
</dbReference>
<proteinExistence type="predicted"/>
<dbReference type="RefSeq" id="WP_095229467.1">
    <property type="nucleotide sequence ID" value="NZ_NPBD01000007.1"/>
</dbReference>
<reference evidence="1 2" key="1">
    <citation type="submission" date="2017-07" db="EMBL/GenBank/DDBJ databases">
        <title>Isolation and whole genome analysis of endospore-forming bacteria from heroin.</title>
        <authorList>
            <person name="Kalinowski J."/>
            <person name="Ahrens B."/>
            <person name="Al-Dilaimi A."/>
            <person name="Winkler A."/>
            <person name="Wibberg D."/>
            <person name="Schleenbecker U."/>
            <person name="Ruckert C."/>
            <person name="Wolfel R."/>
            <person name="Grass G."/>
        </authorList>
    </citation>
    <scope>NUCLEOTIDE SEQUENCE [LARGE SCALE GENOMIC DNA]</scope>
    <source>
        <strain evidence="1 2">7528</strain>
    </source>
</reference>
<dbReference type="EMBL" id="NPBV01000002">
    <property type="protein sequence ID" value="PAD22941.1"/>
    <property type="molecule type" value="Genomic_DNA"/>
</dbReference>
<accession>A0A268AFQ7</accession>
<name>A0A268AFQ7_9BACI</name>
<protein>
    <submittedName>
        <fullName evidence="1">Uncharacterized protein</fullName>
    </submittedName>
</protein>
<comment type="caution">
    <text evidence="1">The sequence shown here is derived from an EMBL/GenBank/DDBJ whole genome shotgun (WGS) entry which is preliminary data.</text>
</comment>
<dbReference type="OrthoDB" id="2970220at2"/>
<gene>
    <name evidence="1" type="ORF">CHH64_04365</name>
</gene>
<organism evidence="1 2">
    <name type="scientific">Terribacillus saccharophilus</name>
    <dbReference type="NCBI Taxonomy" id="361277"/>
    <lineage>
        <taxon>Bacteria</taxon>
        <taxon>Bacillati</taxon>
        <taxon>Bacillota</taxon>
        <taxon>Bacilli</taxon>
        <taxon>Bacillales</taxon>
        <taxon>Bacillaceae</taxon>
        <taxon>Terribacillus</taxon>
    </lineage>
</organism>